<proteinExistence type="predicted"/>
<dbReference type="Pfam" id="PF03017">
    <property type="entry name" value="Transposase_23"/>
    <property type="match status" value="1"/>
</dbReference>
<name>A0AAV6XQS5_9LAMI</name>
<gene>
    <name evidence="3" type="ORF">BUALT_Bualt05G0073100</name>
</gene>
<reference evidence="3" key="1">
    <citation type="submission" date="2019-10" db="EMBL/GenBank/DDBJ databases">
        <authorList>
            <person name="Zhang R."/>
            <person name="Pan Y."/>
            <person name="Wang J."/>
            <person name="Ma R."/>
            <person name="Yu S."/>
        </authorList>
    </citation>
    <scope>NUCLEOTIDE SEQUENCE</scope>
    <source>
        <strain evidence="3">LA-IB0</strain>
        <tissue evidence="3">Leaf</tissue>
    </source>
</reference>
<evidence type="ECO:0000313" key="4">
    <source>
        <dbReference type="Proteomes" id="UP000826271"/>
    </source>
</evidence>
<organism evidence="3 4">
    <name type="scientific">Buddleja alternifolia</name>
    <dbReference type="NCBI Taxonomy" id="168488"/>
    <lineage>
        <taxon>Eukaryota</taxon>
        <taxon>Viridiplantae</taxon>
        <taxon>Streptophyta</taxon>
        <taxon>Embryophyta</taxon>
        <taxon>Tracheophyta</taxon>
        <taxon>Spermatophyta</taxon>
        <taxon>Magnoliopsida</taxon>
        <taxon>eudicotyledons</taxon>
        <taxon>Gunneridae</taxon>
        <taxon>Pentapetalae</taxon>
        <taxon>asterids</taxon>
        <taxon>lamiids</taxon>
        <taxon>Lamiales</taxon>
        <taxon>Scrophulariaceae</taxon>
        <taxon>Buddlejeae</taxon>
        <taxon>Buddleja</taxon>
    </lineage>
</organism>
<dbReference type="Proteomes" id="UP000826271">
    <property type="component" value="Unassembled WGS sequence"/>
</dbReference>
<dbReference type="EMBL" id="WHWC01000005">
    <property type="protein sequence ID" value="KAG8382397.1"/>
    <property type="molecule type" value="Genomic_DNA"/>
</dbReference>
<accession>A0AAV6XQS5</accession>
<dbReference type="AlphaFoldDB" id="A0AAV6XQS5"/>
<feature type="compositionally biased region" description="Low complexity" evidence="1">
    <location>
        <begin position="14"/>
        <end position="29"/>
    </location>
</feature>
<dbReference type="PANTHER" id="PTHR33144">
    <property type="entry name" value="OS10G0409366 PROTEIN-RELATED"/>
    <property type="match status" value="1"/>
</dbReference>
<keyword evidence="4" id="KW-1185">Reference proteome</keyword>
<feature type="domain" description="Transposase Tnp1/En/Spm-like" evidence="2">
    <location>
        <begin position="338"/>
        <end position="401"/>
    </location>
</feature>
<evidence type="ECO:0000313" key="3">
    <source>
        <dbReference type="EMBL" id="KAG8382397.1"/>
    </source>
</evidence>
<comment type="caution">
    <text evidence="3">The sequence shown here is derived from an EMBL/GenBank/DDBJ whole genome shotgun (WGS) entry which is preliminary data.</text>
</comment>
<sequence>MGKKVPKRMHVVQSTTSSNSQSDRSSTLSECREIKRTKGAIYMPEIWALPPGIRLQVDCNQFGQPIDNNRSKFACFLGVLSRTHTYAPIDIFDWRKMPKSKKKDMLDLLKEKFVCPIGTDEWILQSISVKWRNWKHDLKFDYFDPTLPLDDLIKEGDERVNEEQWRKLIMFWLSDEGKVQARKMGCPPTRVETYKKCFPVENGEEAGEIMGTMQTLTNKLVDPSQDVLTRNDGFAISVGADKPERVRMMGLGVTPTDGFEDTLSRKACHRMLMENMAATQKLSEELEACKQQIANQQSLNEVTPPIVSSPPLTSPQQYTNLNLASTNVPQPLQDNCSVVLMSIIHPSKVVAKGHICSMDPTVVVAGEQLGNKWCSVHINVAIDREERLIRSGFMFQTIGEAIGAAVAWPSALVSFTCLLSNHNSICSMKS</sequence>
<dbReference type="PANTHER" id="PTHR33144:SF45">
    <property type="entry name" value="TRANSPOSASE TNP1_EN_SPM-LIKE DOMAIN-CONTAINING PROTEIN"/>
    <property type="match status" value="1"/>
</dbReference>
<feature type="region of interest" description="Disordered" evidence="1">
    <location>
        <begin position="1"/>
        <end position="29"/>
    </location>
</feature>
<dbReference type="InterPro" id="IPR004264">
    <property type="entry name" value="Transposase_23"/>
</dbReference>
<evidence type="ECO:0000256" key="1">
    <source>
        <dbReference type="SAM" id="MobiDB-lite"/>
    </source>
</evidence>
<protein>
    <recommendedName>
        <fullName evidence="2">Transposase Tnp1/En/Spm-like domain-containing protein</fullName>
    </recommendedName>
</protein>
<evidence type="ECO:0000259" key="2">
    <source>
        <dbReference type="Pfam" id="PF03017"/>
    </source>
</evidence>
<feature type="compositionally biased region" description="Basic residues" evidence="1">
    <location>
        <begin position="1"/>
        <end position="10"/>
    </location>
</feature>